<dbReference type="Pfam" id="PF07679">
    <property type="entry name" value="I-set"/>
    <property type="match status" value="5"/>
</dbReference>
<keyword evidence="8" id="KW-0472">Membrane</keyword>
<feature type="compositionally biased region" description="Basic and acidic residues" evidence="7">
    <location>
        <begin position="1179"/>
        <end position="1190"/>
    </location>
</feature>
<dbReference type="InterPro" id="IPR003591">
    <property type="entry name" value="Leu-rich_rpt_typical-subtyp"/>
</dbReference>
<dbReference type="FunFam" id="3.80.10.10:FF:000732">
    <property type="entry name" value="GD11101"/>
    <property type="match status" value="1"/>
</dbReference>
<feature type="domain" description="Ig-like" evidence="9">
    <location>
        <begin position="1376"/>
        <end position="1460"/>
    </location>
</feature>
<proteinExistence type="predicted"/>
<dbReference type="InterPro" id="IPR001611">
    <property type="entry name" value="Leu-rich_rpt"/>
</dbReference>
<feature type="compositionally biased region" description="Polar residues" evidence="7">
    <location>
        <begin position="1020"/>
        <end position="1033"/>
    </location>
</feature>
<feature type="region of interest" description="Disordered" evidence="7">
    <location>
        <begin position="727"/>
        <end position="788"/>
    </location>
</feature>
<keyword evidence="5" id="KW-0325">Glycoprotein</keyword>
<protein>
    <recommendedName>
        <fullName evidence="9">Ig-like domain-containing protein</fullName>
    </recommendedName>
</protein>
<dbReference type="SUPFAM" id="SSF52058">
    <property type="entry name" value="L domain-like"/>
    <property type="match status" value="1"/>
</dbReference>
<dbReference type="PROSITE" id="PS50835">
    <property type="entry name" value="IG_LIKE"/>
    <property type="match status" value="11"/>
</dbReference>
<dbReference type="InterPro" id="IPR000372">
    <property type="entry name" value="LRRNT"/>
</dbReference>
<feature type="transmembrane region" description="Helical" evidence="8">
    <location>
        <begin position="27"/>
        <end position="47"/>
    </location>
</feature>
<feature type="domain" description="Ig-like" evidence="9">
    <location>
        <begin position="621"/>
        <end position="715"/>
    </location>
</feature>
<evidence type="ECO:0000256" key="1">
    <source>
        <dbReference type="ARBA" id="ARBA00022614"/>
    </source>
</evidence>
<feature type="region of interest" description="Disordered" evidence="7">
    <location>
        <begin position="874"/>
        <end position="943"/>
    </location>
</feature>
<dbReference type="Proteomes" id="UP000193380">
    <property type="component" value="Unassembled WGS sequence"/>
</dbReference>
<dbReference type="Pfam" id="PF13855">
    <property type="entry name" value="LRR_8"/>
    <property type="match status" value="1"/>
</dbReference>
<dbReference type="FunFam" id="2.60.40.10:FF:001306">
    <property type="entry name" value="Matrix remodeling associated 5"/>
    <property type="match status" value="1"/>
</dbReference>
<feature type="domain" description="Ig-like" evidence="9">
    <location>
        <begin position="1567"/>
        <end position="1663"/>
    </location>
</feature>
<evidence type="ECO:0000313" key="10">
    <source>
        <dbReference type="EMBL" id="CDQ67552.1"/>
    </source>
</evidence>
<evidence type="ECO:0000313" key="11">
    <source>
        <dbReference type="Proteomes" id="UP000193380"/>
    </source>
</evidence>
<feature type="region of interest" description="Disordered" evidence="7">
    <location>
        <begin position="1020"/>
        <end position="1302"/>
    </location>
</feature>
<feature type="compositionally biased region" description="Polar residues" evidence="7">
    <location>
        <begin position="1191"/>
        <end position="1213"/>
    </location>
</feature>
<dbReference type="STRING" id="8022.A0A060WK55"/>
<dbReference type="InterPro" id="IPR036179">
    <property type="entry name" value="Ig-like_dom_sf"/>
</dbReference>
<dbReference type="InterPro" id="IPR000483">
    <property type="entry name" value="Cys-rich_flank_reg_C"/>
</dbReference>
<feature type="domain" description="Ig-like" evidence="9">
    <location>
        <begin position="1973"/>
        <end position="2062"/>
    </location>
</feature>
<dbReference type="CDD" id="cd00096">
    <property type="entry name" value="Ig"/>
    <property type="match status" value="4"/>
</dbReference>
<feature type="compositionally biased region" description="Low complexity" evidence="7">
    <location>
        <begin position="1319"/>
        <end position="1347"/>
    </location>
</feature>
<dbReference type="FunFam" id="2.60.40.10:FF:000621">
    <property type="entry name" value="Immunoglobulin superfamily member 10"/>
    <property type="match status" value="1"/>
</dbReference>
<keyword evidence="6" id="KW-0393">Immunoglobulin domain</keyword>
<dbReference type="FunFam" id="2.60.40.10:FF:000032">
    <property type="entry name" value="palladin isoform X1"/>
    <property type="match status" value="1"/>
</dbReference>
<evidence type="ECO:0000256" key="7">
    <source>
        <dbReference type="SAM" id="MobiDB-lite"/>
    </source>
</evidence>
<dbReference type="InterPro" id="IPR050467">
    <property type="entry name" value="LRFN"/>
</dbReference>
<organism evidence="10 11">
    <name type="scientific">Oncorhynchus mykiss</name>
    <name type="common">Rainbow trout</name>
    <name type="synonym">Salmo gairdneri</name>
    <dbReference type="NCBI Taxonomy" id="8022"/>
    <lineage>
        <taxon>Eukaryota</taxon>
        <taxon>Metazoa</taxon>
        <taxon>Chordata</taxon>
        <taxon>Craniata</taxon>
        <taxon>Vertebrata</taxon>
        <taxon>Euteleostomi</taxon>
        <taxon>Actinopterygii</taxon>
        <taxon>Neopterygii</taxon>
        <taxon>Teleostei</taxon>
        <taxon>Protacanthopterygii</taxon>
        <taxon>Salmoniformes</taxon>
        <taxon>Salmonidae</taxon>
        <taxon>Salmoninae</taxon>
        <taxon>Oncorhynchus</taxon>
    </lineage>
</organism>
<dbReference type="EMBL" id="FR904588">
    <property type="protein sequence ID" value="CDQ67552.1"/>
    <property type="molecule type" value="Genomic_DNA"/>
</dbReference>
<dbReference type="SMART" id="SM00369">
    <property type="entry name" value="LRR_TYP"/>
    <property type="match status" value="5"/>
</dbReference>
<dbReference type="InterPro" id="IPR003599">
    <property type="entry name" value="Ig_sub"/>
</dbReference>
<keyword evidence="8" id="KW-0812">Transmembrane</keyword>
<accession>A0A060WK55</accession>
<dbReference type="InterPro" id="IPR032675">
    <property type="entry name" value="LRR_dom_sf"/>
</dbReference>
<feature type="domain" description="Ig-like" evidence="9">
    <location>
        <begin position="2069"/>
        <end position="2154"/>
    </location>
</feature>
<evidence type="ECO:0000256" key="6">
    <source>
        <dbReference type="ARBA" id="ARBA00023319"/>
    </source>
</evidence>
<dbReference type="SMART" id="SM00013">
    <property type="entry name" value="LRRNT"/>
    <property type="match status" value="1"/>
</dbReference>
<feature type="region of interest" description="Disordered" evidence="7">
    <location>
        <begin position="1319"/>
        <end position="1362"/>
    </location>
</feature>
<feature type="region of interest" description="Disordered" evidence="7">
    <location>
        <begin position="829"/>
        <end position="851"/>
    </location>
</feature>
<evidence type="ECO:0000256" key="8">
    <source>
        <dbReference type="SAM" id="Phobius"/>
    </source>
</evidence>
<dbReference type="Gene3D" id="3.80.10.10">
    <property type="entry name" value="Ribonuclease Inhibitor"/>
    <property type="match status" value="2"/>
</dbReference>
<dbReference type="InterPro" id="IPR013098">
    <property type="entry name" value="Ig_I-set"/>
</dbReference>
<feature type="domain" description="Ig-like" evidence="9">
    <location>
        <begin position="1871"/>
        <end position="1967"/>
    </location>
</feature>
<evidence type="ECO:0000256" key="4">
    <source>
        <dbReference type="ARBA" id="ARBA00023157"/>
    </source>
</evidence>
<dbReference type="InterPro" id="IPR013783">
    <property type="entry name" value="Ig-like_fold"/>
</dbReference>
<feature type="domain" description="Ig-like" evidence="9">
    <location>
        <begin position="1470"/>
        <end position="1562"/>
    </location>
</feature>
<name>A0A060WK55_ONCMY</name>
<dbReference type="SUPFAM" id="SSF48726">
    <property type="entry name" value="Immunoglobulin"/>
    <property type="match status" value="11"/>
</dbReference>
<keyword evidence="3" id="KW-0677">Repeat</keyword>
<feature type="compositionally biased region" description="Polar residues" evidence="7">
    <location>
        <begin position="1348"/>
        <end position="1360"/>
    </location>
</feature>
<dbReference type="PANTHER" id="PTHR45842:SF25">
    <property type="entry name" value="CARBOXYPEPTIDASE N SUBUNIT 2-LIKE"/>
    <property type="match status" value="1"/>
</dbReference>
<feature type="compositionally biased region" description="Polar residues" evidence="7">
    <location>
        <begin position="836"/>
        <end position="851"/>
    </location>
</feature>
<keyword evidence="2" id="KW-0732">Signal</keyword>
<evidence type="ECO:0000256" key="3">
    <source>
        <dbReference type="ARBA" id="ARBA00022737"/>
    </source>
</evidence>
<dbReference type="Pfam" id="PF13927">
    <property type="entry name" value="Ig_3"/>
    <property type="match status" value="6"/>
</dbReference>
<evidence type="ECO:0000256" key="2">
    <source>
        <dbReference type="ARBA" id="ARBA00022729"/>
    </source>
</evidence>
<evidence type="ECO:0000256" key="5">
    <source>
        <dbReference type="ARBA" id="ARBA00023180"/>
    </source>
</evidence>
<gene>
    <name evidence="10" type="ORF">GSONMT00029027001</name>
</gene>
<dbReference type="SMART" id="SM00408">
    <property type="entry name" value="IGc2"/>
    <property type="match status" value="11"/>
</dbReference>
<sequence>MQKKKKKMVLFEPKGIVTEMNMFKMQYSGFFCILLGQKGSTFLYTFLWWMDAQLKMDRSAAFILILSVLMVPVTSLPCPRQCTCPQATEVHCTFRSLLSVPAGIPRQVERMNLGFNTINHVTQTSLAGLRKLELLMMHGNDLHNIPNGVFKDLMSLQMLKMSYNKLKEINRHTLQGLWSLTRLHLDHNRLEFIHPDTFQGLTSLRLLQLEGNRLQQLHPSTFSTFSMMGHFHVSTLRHLYLSENSLTSLPQKLLGGMPQLENLFLHGNPWTCDCRMKWFPDWDKNSPGVLKCKKDRAYPGGQLCLMCYSPKNLRMKEVLGLDTLGCSSPVITSPDQPTSPEDTETEVMTLEEFKGPFGNITLGLTDEHGNKVDLECSVGEPRRELSKVSWEQVNPLQLASNVSISVDLECPINRDDYERLWKLIAYYSDTPAHLQREIMLTKEPVPSYRYRQDLERDALYYTGVKANMVAQPSWLMQSSVDLQLNRPQSTGKSVKLILSTHLTQIVEPELERRQRRTWVMIENTNTTRMALSVVVGSPAVMDCNVLSSGDTAVRWMLPDGTQLEAPYSNPDNRVSVSSTGRLDIKAVGHSDSGIYYCIAQVSDDLSVLPFRLTVEESSSPPPLGGDETAPTLVEGFTGVPLTLNCVVSGSPDPEINWILPDSNIVSHRANSSRALVYSNGTLRVPESRLTDSGYYKCVAMNQHGVYSLATKVTLTRQLGAEMRPLRRMRPQSASGVNTRVKAPMEATEEASGDNEDAQEEVSSSSSPPSRVGLMNRRRGQGKKNTVETRRRINVANKNIDPEKWADILAKIRDKNGQGNIIITPSSTHLTTKKNQESTTTASAKQTEGTNHARFTQPVTSILGQLRVNVWTKSDISPTSEDNQGAEDANGPSVFNSYNEGGDAYSDRAGLDPSLTTTAVRGYSESETESDEFDHSLTETRRTTAELETRTQLKQHATSNITHLPLPAPSPTAELTSAVDFTTAATPKDALPTTTKATTATWTKIEAFDKAKSMTDRFNTAVPSMGSQATSSGRVSHEENTGVSLYQDRSDPSVKPTTRKGTLSPHAKPLFRSTTAPPASPTTSLTETYKQSSQKRASQTPNTQSPVPEHSDVHTTASQGKFTSIPLPAVKPTETTQRGGSATVDLHPVPKIDSVSPSIRHEITRAHGTTHAPGASTKEPFNEEAEHEKARVSTTEMPVTSESSYRGSDPSETVTVKPGTTFDGHYNVRESTSATGKDRTPLENRNNPILNRGDSILITRSDPDRQPPPADSHTTTKLESTDIKPDPVTGVKPTTTEPRTPHRHRTVTNANTQMVKQTTTTTTLTPTTTMSLSQTSFVSSSKPQSPSSGGQRTETPTQTQGLSGGMVVSLMVLAQHPRVLQPRYRDATVYHGDGIDLECQVQGHPMPRVTWVLPDRPGPQSGPKRVDLLGNGTLRITQASYTDRGIYKCIGSSVAGADTVSVRLHVAALAPVIQQPRYENVSLPEGSTAYIHCTAKGAPTPIIRWTTPDGVQLLTSQFVNGRHFFVFPNGTLYIRGLGKGDAGIYECVASNAVGASRRTSVLTVLRLPSSTEARITSSSPQRTDVVYGGLLRLDCIATGKPEPRIVWRTPSKKLVDSQYSFDPRIKVFTNGSLAIQAMTEKDDGDYLCVARNKMGDDYMLLRVSVLTKPAKIEQKQLLASQKVMYGGDLKVDCVASGLPNPEIRWALPDGTMINTLKQADSWARGGRTRRYVVFDNGTLYANDVGMREEGDYTCYAENQIGKDEMKVHVKVVADPPIIRDKTQSPEVIRVLYGETVSLKCSAKGEPTPVITWLSPTNRAIASSPAKYQVHNDGTLVVQKAQRFDAGNYTCTARNSAGQDRKVTRVDVLVTPPTINGLRGMVNTIRVTAIRDQRTMLACEAVGTPIPQVMWVLPENIVLPAPYYGSRMTVHRNGTLDIRSPKGTDSAQLACIARNEGGEARLMVHLEVREMVERPQLRGPKTESLSLTVGSTMTLNCSFEGGPAPPTVTWILPNGSPLMSGAQFSKFFHRPDGSLVITNPSVSESGMYRCLARNVAGLVERTITLAPERKPEISNRYNSPISIMNGESLQLHCLSTGDPLRLTWTLPSGVVLGRTQRAGRYAVLANGTLAIQQASVYDRGSYICRAANEYGSALLSVPVIVIAYLPRITNGSPPVIYARHGVAVQLNCVATGIPRAEIAWETPDRTRLAVSAQPRLFGNKYLHPQGSLIIQNPTQRDQGFYKCTARNVIGVDTKATYLHVF</sequence>
<dbReference type="InterPro" id="IPR007110">
    <property type="entry name" value="Ig-like_dom"/>
</dbReference>
<dbReference type="PaxDb" id="8022-A0A060WK55"/>
<dbReference type="PANTHER" id="PTHR45842">
    <property type="entry name" value="SYNAPTIC ADHESION-LIKE MOLECULE SALM"/>
    <property type="match status" value="1"/>
</dbReference>
<dbReference type="SMART" id="SM00082">
    <property type="entry name" value="LRRCT"/>
    <property type="match status" value="1"/>
</dbReference>
<dbReference type="Gene3D" id="2.60.40.10">
    <property type="entry name" value="Immunoglobulins"/>
    <property type="match status" value="11"/>
</dbReference>
<feature type="domain" description="Ig-like" evidence="9">
    <location>
        <begin position="2164"/>
        <end position="2257"/>
    </location>
</feature>
<keyword evidence="4" id="KW-1015">Disulfide bond</keyword>
<feature type="compositionally biased region" description="Low complexity" evidence="7">
    <location>
        <begin position="1072"/>
        <end position="1083"/>
    </location>
</feature>
<feature type="domain" description="Ig-like" evidence="9">
    <location>
        <begin position="1774"/>
        <end position="1862"/>
    </location>
</feature>
<evidence type="ECO:0000259" key="9">
    <source>
        <dbReference type="PROSITE" id="PS50835"/>
    </source>
</evidence>
<dbReference type="FunFam" id="2.60.40.10:FF:001377">
    <property type="entry name" value="Matrix remodeling associated 5"/>
    <property type="match status" value="1"/>
</dbReference>
<feature type="domain" description="Ig-like" evidence="9">
    <location>
        <begin position="508"/>
        <end position="613"/>
    </location>
</feature>
<dbReference type="InterPro" id="IPR003598">
    <property type="entry name" value="Ig_sub2"/>
</dbReference>
<keyword evidence="8" id="KW-1133">Transmembrane helix</keyword>
<reference evidence="10" key="1">
    <citation type="journal article" date="2014" name="Nat. Commun.">
        <title>The rainbow trout genome provides novel insights into evolution after whole-genome duplication in vertebrates.</title>
        <authorList>
            <person name="Berthelot C."/>
            <person name="Brunet F."/>
            <person name="Chalopin D."/>
            <person name="Juanchich A."/>
            <person name="Bernard M."/>
            <person name="Noel B."/>
            <person name="Bento P."/>
            <person name="Da Silva C."/>
            <person name="Labadie K."/>
            <person name="Alberti A."/>
            <person name="Aury J.M."/>
            <person name="Louis A."/>
            <person name="Dehais P."/>
            <person name="Bardou P."/>
            <person name="Montfort J."/>
            <person name="Klopp C."/>
            <person name="Cabau C."/>
            <person name="Gaspin C."/>
            <person name="Thorgaard G.H."/>
            <person name="Boussaha M."/>
            <person name="Quillet E."/>
            <person name="Guyomard R."/>
            <person name="Galiana D."/>
            <person name="Bobe J."/>
            <person name="Volff J.N."/>
            <person name="Genet C."/>
            <person name="Wincker P."/>
            <person name="Jaillon O."/>
            <person name="Roest Crollius H."/>
            <person name="Guiguen Y."/>
        </authorList>
    </citation>
    <scope>NUCLEOTIDE SEQUENCE [LARGE SCALE GENOMIC DNA]</scope>
</reference>
<feature type="compositionally biased region" description="Basic and acidic residues" evidence="7">
    <location>
        <begin position="1273"/>
        <end position="1284"/>
    </location>
</feature>
<feature type="compositionally biased region" description="Polar residues" evidence="7">
    <location>
        <begin position="1084"/>
        <end position="1105"/>
    </location>
</feature>
<reference evidence="10" key="2">
    <citation type="submission" date="2014-03" db="EMBL/GenBank/DDBJ databases">
        <authorList>
            <person name="Genoscope - CEA"/>
        </authorList>
    </citation>
    <scope>NUCLEOTIDE SEQUENCE</scope>
</reference>
<keyword evidence="1" id="KW-0433">Leucine-rich repeat</keyword>
<dbReference type="SMART" id="SM00409">
    <property type="entry name" value="IG"/>
    <property type="match status" value="11"/>
</dbReference>
<feature type="domain" description="Ig-like" evidence="9">
    <location>
        <begin position="1668"/>
        <end position="1771"/>
    </location>
</feature>
<feature type="compositionally biased region" description="Acidic residues" evidence="7">
    <location>
        <begin position="746"/>
        <end position="759"/>
    </location>
</feature>
<feature type="compositionally biased region" description="Basic and acidic residues" evidence="7">
    <location>
        <begin position="932"/>
        <end position="943"/>
    </location>
</feature>